<dbReference type="Proteomes" id="UP001233999">
    <property type="component" value="Unassembled WGS sequence"/>
</dbReference>
<evidence type="ECO:0000313" key="3">
    <source>
        <dbReference type="Proteomes" id="UP001233999"/>
    </source>
</evidence>
<feature type="non-terminal residue" evidence="2">
    <location>
        <position position="1"/>
    </location>
</feature>
<gene>
    <name evidence="2" type="ORF">L9F63_022623</name>
</gene>
<evidence type="ECO:0000259" key="1">
    <source>
        <dbReference type="Pfam" id="PF16206"/>
    </source>
</evidence>
<accession>A0AAD7ZMY0</accession>
<dbReference type="Pfam" id="PF16206">
    <property type="entry name" value="Mon2_C"/>
    <property type="match status" value="1"/>
</dbReference>
<proteinExistence type="predicted"/>
<organism evidence="2 3">
    <name type="scientific">Diploptera punctata</name>
    <name type="common">Pacific beetle cockroach</name>
    <dbReference type="NCBI Taxonomy" id="6984"/>
    <lineage>
        <taxon>Eukaryota</taxon>
        <taxon>Metazoa</taxon>
        <taxon>Ecdysozoa</taxon>
        <taxon>Arthropoda</taxon>
        <taxon>Hexapoda</taxon>
        <taxon>Insecta</taxon>
        <taxon>Pterygota</taxon>
        <taxon>Neoptera</taxon>
        <taxon>Polyneoptera</taxon>
        <taxon>Dictyoptera</taxon>
        <taxon>Blattodea</taxon>
        <taxon>Blaberoidea</taxon>
        <taxon>Blaberidae</taxon>
        <taxon>Diplopterinae</taxon>
        <taxon>Diploptera</taxon>
    </lineage>
</organism>
<name>A0AAD7ZMY0_DIPPU</name>
<reference evidence="2" key="1">
    <citation type="journal article" date="2023" name="IScience">
        <title>Live-bearing cockroach genome reveals convergent evolutionary mechanisms linked to viviparity in insects and beyond.</title>
        <authorList>
            <person name="Fouks B."/>
            <person name="Harrison M.C."/>
            <person name="Mikhailova A.A."/>
            <person name="Marchal E."/>
            <person name="English S."/>
            <person name="Carruthers M."/>
            <person name="Jennings E.C."/>
            <person name="Chiamaka E.L."/>
            <person name="Frigard R.A."/>
            <person name="Pippel M."/>
            <person name="Attardo G.M."/>
            <person name="Benoit J.B."/>
            <person name="Bornberg-Bauer E."/>
            <person name="Tobe S.S."/>
        </authorList>
    </citation>
    <scope>NUCLEOTIDE SEQUENCE</scope>
    <source>
        <strain evidence="2">Stay&amp;Tobe</strain>
    </source>
</reference>
<reference evidence="2" key="2">
    <citation type="submission" date="2023-05" db="EMBL/GenBank/DDBJ databases">
        <authorList>
            <person name="Fouks B."/>
        </authorList>
    </citation>
    <scope>NUCLEOTIDE SEQUENCE</scope>
    <source>
        <strain evidence="2">Stay&amp;Tobe</strain>
        <tissue evidence="2">Testes</tissue>
    </source>
</reference>
<sequence>MSSSKVQTLRDIICAESCCHSCNISLKKAPPEKVDKSSWEQLIGLYPYLVDCTTTASTQVSHSLREALLQYSDLLQPPASHSYQNGFIKSTPDGSSHNDVNDEISTTCNFV</sequence>
<protein>
    <recommendedName>
        <fullName evidence="1">Mon2 C-terminal domain-containing protein</fullName>
    </recommendedName>
</protein>
<dbReference type="EMBL" id="JASPKZ010007691">
    <property type="protein sequence ID" value="KAJ9583007.1"/>
    <property type="molecule type" value="Genomic_DNA"/>
</dbReference>
<keyword evidence="3" id="KW-1185">Reference proteome</keyword>
<feature type="domain" description="Mon2 C-terminal" evidence="1">
    <location>
        <begin position="19"/>
        <end position="78"/>
    </location>
</feature>
<dbReference type="AlphaFoldDB" id="A0AAD7ZMY0"/>
<evidence type="ECO:0000313" key="2">
    <source>
        <dbReference type="EMBL" id="KAJ9583007.1"/>
    </source>
</evidence>
<comment type="caution">
    <text evidence="2">The sequence shown here is derived from an EMBL/GenBank/DDBJ whole genome shotgun (WGS) entry which is preliminary data.</text>
</comment>
<dbReference type="InterPro" id="IPR032817">
    <property type="entry name" value="Mon2_C"/>
</dbReference>